<comment type="caution">
    <text evidence="13">The sequence shown here is derived from an EMBL/GenBank/DDBJ whole genome shotgun (WGS) entry which is preliminary data.</text>
</comment>
<dbReference type="PIRSF" id="PIRSF000495">
    <property type="entry name" value="Amidotransf_hisH"/>
    <property type="match status" value="1"/>
</dbReference>
<keyword evidence="6 10" id="KW-0368">Histidine biosynthesis</keyword>
<dbReference type="GO" id="GO:0004359">
    <property type="term" value="F:glutaminase activity"/>
    <property type="evidence" value="ECO:0007669"/>
    <property type="project" value="UniProtKB-EC"/>
</dbReference>
<comment type="catalytic activity">
    <reaction evidence="8 10">
        <text>5-[(5-phospho-1-deoxy-D-ribulos-1-ylimino)methylamino]-1-(5-phospho-beta-D-ribosyl)imidazole-4-carboxamide + L-glutamine = D-erythro-1-(imidazol-4-yl)glycerol 3-phosphate + 5-amino-1-(5-phospho-beta-D-ribosyl)imidazole-4-carboxamide + L-glutamate + H(+)</text>
        <dbReference type="Rhea" id="RHEA:24793"/>
        <dbReference type="ChEBI" id="CHEBI:15378"/>
        <dbReference type="ChEBI" id="CHEBI:29985"/>
        <dbReference type="ChEBI" id="CHEBI:58278"/>
        <dbReference type="ChEBI" id="CHEBI:58359"/>
        <dbReference type="ChEBI" id="CHEBI:58475"/>
        <dbReference type="ChEBI" id="CHEBI:58525"/>
        <dbReference type="EC" id="4.3.2.10"/>
    </reaction>
</comment>
<dbReference type="SUPFAM" id="SSF52317">
    <property type="entry name" value="Class I glutamine amidotransferase-like"/>
    <property type="match status" value="1"/>
</dbReference>
<dbReference type="GO" id="GO:0000107">
    <property type="term" value="F:imidazoleglycerol-phosphate synthase activity"/>
    <property type="evidence" value="ECO:0007669"/>
    <property type="project" value="UniProtKB-UniRule"/>
</dbReference>
<evidence type="ECO:0000256" key="9">
    <source>
        <dbReference type="ARBA" id="ARBA00049534"/>
    </source>
</evidence>
<dbReference type="Gene3D" id="3.40.50.880">
    <property type="match status" value="1"/>
</dbReference>
<keyword evidence="5 10" id="KW-0315">Glutamine amidotransferase</keyword>
<keyword evidence="3 10" id="KW-0028">Amino-acid biosynthesis</keyword>
<dbReference type="EMBL" id="SORF01000004">
    <property type="protein sequence ID" value="TDY49634.1"/>
    <property type="molecule type" value="Genomic_DNA"/>
</dbReference>
<proteinExistence type="inferred from homology"/>
<dbReference type="InterPro" id="IPR029062">
    <property type="entry name" value="Class_I_gatase-like"/>
</dbReference>
<comment type="catalytic activity">
    <reaction evidence="9 10">
        <text>L-glutamine + H2O = L-glutamate + NH4(+)</text>
        <dbReference type="Rhea" id="RHEA:15889"/>
        <dbReference type="ChEBI" id="CHEBI:15377"/>
        <dbReference type="ChEBI" id="CHEBI:28938"/>
        <dbReference type="ChEBI" id="CHEBI:29985"/>
        <dbReference type="ChEBI" id="CHEBI:58359"/>
        <dbReference type="EC" id="3.5.1.2"/>
    </reaction>
</comment>
<dbReference type="CDD" id="cd01748">
    <property type="entry name" value="GATase1_IGP_Synthase"/>
    <property type="match status" value="1"/>
</dbReference>
<evidence type="ECO:0000256" key="5">
    <source>
        <dbReference type="ARBA" id="ARBA00022962"/>
    </source>
</evidence>
<comment type="subcellular location">
    <subcellularLocation>
        <location evidence="10">Cytoplasm</location>
    </subcellularLocation>
</comment>
<feature type="active site" evidence="10 11">
    <location>
        <position position="193"/>
    </location>
</feature>
<evidence type="ECO:0000256" key="8">
    <source>
        <dbReference type="ARBA" id="ARBA00047838"/>
    </source>
</evidence>
<keyword evidence="4 10" id="KW-0378">Hydrolase</keyword>
<dbReference type="GO" id="GO:0000105">
    <property type="term" value="P:L-histidine biosynthetic process"/>
    <property type="evidence" value="ECO:0007669"/>
    <property type="project" value="UniProtKB-UniRule"/>
</dbReference>
<accession>A0A4R8LQ72</accession>
<dbReference type="GO" id="GO:0016829">
    <property type="term" value="F:lyase activity"/>
    <property type="evidence" value="ECO:0007669"/>
    <property type="project" value="UniProtKB-KW"/>
</dbReference>
<evidence type="ECO:0000313" key="13">
    <source>
        <dbReference type="EMBL" id="TDY49634.1"/>
    </source>
</evidence>
<feature type="active site" evidence="10 11">
    <location>
        <position position="191"/>
    </location>
</feature>
<keyword evidence="14" id="KW-1185">Reference proteome</keyword>
<evidence type="ECO:0000256" key="1">
    <source>
        <dbReference type="ARBA" id="ARBA00005091"/>
    </source>
</evidence>
<dbReference type="UniPathway" id="UPA00031">
    <property type="reaction ID" value="UER00010"/>
</dbReference>
<evidence type="ECO:0000259" key="12">
    <source>
        <dbReference type="Pfam" id="PF00117"/>
    </source>
</evidence>
<evidence type="ECO:0000256" key="7">
    <source>
        <dbReference type="ARBA" id="ARBA00023239"/>
    </source>
</evidence>
<dbReference type="Proteomes" id="UP000294581">
    <property type="component" value="Unassembled WGS sequence"/>
</dbReference>
<comment type="function">
    <text evidence="10">IGPS catalyzes the conversion of PRFAR and glutamine to IGP, AICAR and glutamate. The HisH subunit catalyzes the hydrolysis of glutamine to glutamate and ammonia as part of the synthesis of IGP and AICAR. The resulting ammonia molecule is channeled to the active site of HisF.</text>
</comment>
<dbReference type="PANTHER" id="PTHR42701">
    <property type="entry name" value="IMIDAZOLE GLYCEROL PHOSPHATE SYNTHASE SUBUNIT HISH"/>
    <property type="match status" value="1"/>
</dbReference>
<feature type="domain" description="Glutamine amidotransferase" evidence="12">
    <location>
        <begin position="3"/>
        <end position="207"/>
    </location>
</feature>
<dbReference type="OrthoDB" id="9807137at2"/>
<dbReference type="HAMAP" id="MF_00278">
    <property type="entry name" value="HisH"/>
    <property type="match status" value="1"/>
</dbReference>
<organism evidence="13 14">
    <name type="scientific">Alicyclobacillus sacchari</name>
    <dbReference type="NCBI Taxonomy" id="392010"/>
    <lineage>
        <taxon>Bacteria</taxon>
        <taxon>Bacillati</taxon>
        <taxon>Bacillota</taxon>
        <taxon>Bacilli</taxon>
        <taxon>Bacillales</taxon>
        <taxon>Alicyclobacillaceae</taxon>
        <taxon>Alicyclobacillus</taxon>
    </lineage>
</organism>
<keyword evidence="7 10" id="KW-0456">Lyase</keyword>
<dbReference type="NCBIfam" id="TIGR01855">
    <property type="entry name" value="IMP_synth_hisH"/>
    <property type="match status" value="1"/>
</dbReference>
<dbReference type="PROSITE" id="PS51273">
    <property type="entry name" value="GATASE_TYPE_1"/>
    <property type="match status" value="1"/>
</dbReference>
<evidence type="ECO:0000256" key="3">
    <source>
        <dbReference type="ARBA" id="ARBA00022605"/>
    </source>
</evidence>
<dbReference type="AlphaFoldDB" id="A0A4R8LQ72"/>
<feature type="active site" description="Nucleophile" evidence="10 11">
    <location>
        <position position="87"/>
    </location>
</feature>
<dbReference type="RefSeq" id="WP_134159074.1">
    <property type="nucleotide sequence ID" value="NZ_SORF01000004.1"/>
</dbReference>
<evidence type="ECO:0000313" key="14">
    <source>
        <dbReference type="Proteomes" id="UP000294581"/>
    </source>
</evidence>
<evidence type="ECO:0000256" key="2">
    <source>
        <dbReference type="ARBA" id="ARBA00011152"/>
    </source>
</evidence>
<name>A0A4R8LQ72_9BACL</name>
<keyword evidence="10" id="KW-0963">Cytoplasm</keyword>
<protein>
    <recommendedName>
        <fullName evidence="10">Imidazole glycerol phosphate synthase subunit HisH</fullName>
        <ecNumber evidence="10">4.3.2.10</ecNumber>
    </recommendedName>
    <alternativeName>
        <fullName evidence="10">IGP synthase glutaminase subunit</fullName>
        <ecNumber evidence="10">3.5.1.2</ecNumber>
    </alternativeName>
    <alternativeName>
        <fullName evidence="10">IGP synthase subunit HisH</fullName>
    </alternativeName>
    <alternativeName>
        <fullName evidence="10">ImGP synthase subunit HisH</fullName>
        <shortName evidence="10">IGPS subunit HisH</shortName>
    </alternativeName>
</protein>
<evidence type="ECO:0000256" key="6">
    <source>
        <dbReference type="ARBA" id="ARBA00023102"/>
    </source>
</evidence>
<dbReference type="InterPro" id="IPR017926">
    <property type="entry name" value="GATASE"/>
</dbReference>
<comment type="pathway">
    <text evidence="1 10">Amino-acid biosynthesis; L-histidine biosynthesis; L-histidine from 5-phospho-alpha-D-ribose 1-diphosphate: step 5/9.</text>
</comment>
<dbReference type="InterPro" id="IPR010139">
    <property type="entry name" value="Imidazole-glycPsynth_HisH"/>
</dbReference>
<gene>
    <name evidence="10" type="primary">hisH</name>
    <name evidence="13" type="ORF">C7445_104147</name>
</gene>
<evidence type="ECO:0000256" key="11">
    <source>
        <dbReference type="PIRSR" id="PIRSR000495-1"/>
    </source>
</evidence>
<dbReference type="Pfam" id="PF00117">
    <property type="entry name" value="GATase"/>
    <property type="match status" value="1"/>
</dbReference>
<dbReference type="PANTHER" id="PTHR42701:SF1">
    <property type="entry name" value="IMIDAZOLE GLYCEROL PHOSPHATE SYNTHASE SUBUNIT HISH"/>
    <property type="match status" value="1"/>
</dbReference>
<comment type="subunit">
    <text evidence="2 10">Heterodimer of HisH and HisF.</text>
</comment>
<evidence type="ECO:0000256" key="10">
    <source>
        <dbReference type="HAMAP-Rule" id="MF_00278"/>
    </source>
</evidence>
<dbReference type="GO" id="GO:0005737">
    <property type="term" value="C:cytoplasm"/>
    <property type="evidence" value="ECO:0007669"/>
    <property type="project" value="UniProtKB-SubCell"/>
</dbReference>
<sequence>MIVVLDPGIGNLHSVLGGLRRVGREGVVISDDKAWDHVCGNADSPVQGVILPGVGAFGDAMAQLRASGLVSVVEQVVALRIPLLGICVGMQLLFTVSSEHGEHRGLDLLPGRVVRFPETAKVPHMGWNDLTSVRSADPLMQDVAVGDFVYFVHSYYVQVDEAKDVIAAASYGGVQVPAVVGRELIYGTQFHPEKSGEVGETILRNFVRMTEAKKTGVSS</sequence>
<dbReference type="EC" id="4.3.2.10" evidence="10"/>
<reference evidence="13 14" key="1">
    <citation type="submission" date="2019-03" db="EMBL/GenBank/DDBJ databases">
        <title>Genomic Encyclopedia of Type Strains, Phase IV (KMG-IV): sequencing the most valuable type-strain genomes for metagenomic binning, comparative biology and taxonomic classification.</title>
        <authorList>
            <person name="Goeker M."/>
        </authorList>
    </citation>
    <scope>NUCLEOTIDE SEQUENCE [LARGE SCALE GENOMIC DNA]</scope>
    <source>
        <strain evidence="13 14">DSM 17974</strain>
    </source>
</reference>
<dbReference type="EC" id="3.5.1.2" evidence="10"/>
<evidence type="ECO:0000256" key="4">
    <source>
        <dbReference type="ARBA" id="ARBA00022801"/>
    </source>
</evidence>